<feature type="compositionally biased region" description="Acidic residues" evidence="1">
    <location>
        <begin position="2075"/>
        <end position="2113"/>
    </location>
</feature>
<dbReference type="EMBL" id="KV442032">
    <property type="protein sequence ID" value="OAQ30917.1"/>
    <property type="molecule type" value="Genomic_DNA"/>
</dbReference>
<name>A0A197K001_9FUNG</name>
<reference evidence="2 3" key="1">
    <citation type="submission" date="2016-05" db="EMBL/GenBank/DDBJ databases">
        <title>Genome sequencing reveals origins of a unique bacterial endosymbiosis in the earliest lineages of terrestrial Fungi.</title>
        <authorList>
            <consortium name="DOE Joint Genome Institute"/>
            <person name="Uehling J."/>
            <person name="Gryganskyi A."/>
            <person name="Hameed K."/>
            <person name="Tschaplinski T."/>
            <person name="Misztal P."/>
            <person name="Wu S."/>
            <person name="Desiro A."/>
            <person name="Vande Pol N."/>
            <person name="Du Z.-Y."/>
            <person name="Zienkiewicz A."/>
            <person name="Zienkiewicz K."/>
            <person name="Morin E."/>
            <person name="Tisserant E."/>
            <person name="Splivallo R."/>
            <person name="Hainaut M."/>
            <person name="Henrissat B."/>
            <person name="Ohm R."/>
            <person name="Kuo A."/>
            <person name="Yan J."/>
            <person name="Lipzen A."/>
            <person name="Nolan M."/>
            <person name="Labutti K."/>
            <person name="Barry K."/>
            <person name="Goldstein A."/>
            <person name="Labbe J."/>
            <person name="Schadt C."/>
            <person name="Tuskan G."/>
            <person name="Grigoriev I."/>
            <person name="Martin F."/>
            <person name="Vilgalys R."/>
            <person name="Bonito G."/>
        </authorList>
    </citation>
    <scope>NUCLEOTIDE SEQUENCE [LARGE SCALE GENOMIC DNA]</scope>
    <source>
        <strain evidence="2 3">AG-77</strain>
    </source>
</reference>
<protein>
    <recommendedName>
        <fullName evidence="4">ARM repeat-containing protein</fullName>
    </recommendedName>
</protein>
<evidence type="ECO:0008006" key="4">
    <source>
        <dbReference type="Google" id="ProtNLM"/>
    </source>
</evidence>
<evidence type="ECO:0000256" key="1">
    <source>
        <dbReference type="SAM" id="MobiDB-lite"/>
    </source>
</evidence>
<gene>
    <name evidence="2" type="ORF">K457DRAFT_31126</name>
</gene>
<evidence type="ECO:0000313" key="2">
    <source>
        <dbReference type="EMBL" id="OAQ30917.1"/>
    </source>
</evidence>
<organism evidence="2 3">
    <name type="scientific">Linnemannia elongata AG-77</name>
    <dbReference type="NCBI Taxonomy" id="1314771"/>
    <lineage>
        <taxon>Eukaryota</taxon>
        <taxon>Fungi</taxon>
        <taxon>Fungi incertae sedis</taxon>
        <taxon>Mucoromycota</taxon>
        <taxon>Mortierellomycotina</taxon>
        <taxon>Mortierellomycetes</taxon>
        <taxon>Mortierellales</taxon>
        <taxon>Mortierellaceae</taxon>
        <taxon>Linnemannia</taxon>
    </lineage>
</organism>
<keyword evidence="3" id="KW-1185">Reference proteome</keyword>
<sequence>MASSTPTPLPLPATEKDLVKALHSRRIQYRPNYLRDLALGHGESLLPLIEQLLATKPTVRSIPIPRPPQNESDLNADGGNPSPEFDVETLLFPQTNASSRYLQRDAGLTLATVLANKGSDRAVAILLASLNHPYQVGRKRLVQCLAACAKDEDILTASQGAAPAVRDALVAALAKQKRKVLINDILGKPRKESINAEVQAPVTTRLRKALEQAKEFERERVWNEYTWMLDVNNQPKRGLCEPGESIKDVVLTLQEKYPPLHIWDSAMPEARSPKLASLVENSLVAFLHYDAKRVMKILKTTSWRALADKKYAVSIPKAVSDHGNARRFWCHHNPEGDLLEEYWLDLISVADGELVKTKALPHSKLFAYCRGAVVDKLSRAALALIDHEEFKTQSTQPWTQASRLDGILDFVASGVGNLTRRLTGSSTYKERTGAATYFHDALRELIALNISTAMKAIRFQVKDDEAFNQRLYSTVLKPIIGGQTPSEWDAPRKSIIKDFPPLGQHVFEQIQVIFKHKLRKDNLVKSIIENLVDILAPRDTSVYAIPDDKIEPPFTSVPDWDNKKVYQVCVAGCLNRPGKAPIRLNSAWISHFCKLAPHLTDKQREEVVTWIVGLPSFKPLLIKDKGLSVLPMLEKLCTNSEQRHKIVYPLVFAEKNDKSVDLGDQITDWAVFVDIRVPGVRNALAKETLKPAFEDRLKWITALIKATRLTGDVNEWILTMKWLVPKIRNEIQPNLMTLSPFLLPRDGRVPRQYLDKATDEQAEELATLYLAMDAQNSAAVSPVSGITKFLDKIASEALNRFIDRPSHPFYHLGTEIPWRRKLSQLGETAALEKYSLAVSAPDYSSFKYERNEQAEIRRRQILAKELETEKTEGGSWGNVLVPEGQEEVYVQGLINAYYSRWLQVKSLLDPEAKGDDLATFKKYRKELWRFLCTGFLRGLGWRWKNSPTLVAYLDEALVVLANAPKKTFGPDEVLDWSTDDKAVNESAKYVKRVIAVYNGDYLQKHQKDLPWFQRFSELRLHSTMFNQEVQRRVDDCVLENDKKDQAQFEALMEQLLAMSPSAIHIASVKDYVMSERPDLLTDKLFTMSKGIIGIFNQVDTALAWNLFINNPARLSPHQCELLKARHLSGMTDASTPFSTRVQHAQSFMSIPTTTVEDVAKALGTPSLPSRITEALLMFLPTLGEPASTLQLLMAPAYVQSHFARTSIHAVENALKCVPPNQIPDFILPLFPAVGERQQKVTVQKEGIRLACASLELMINPRMHALIKGLWERPELHKDARYVLLQALIGRLASPEAKEERYKDLVEWIWKVVAESARSDAYKKNGVAIALLAVLPSTRYIADTPDLSLTGIYNSNISNTTLTDTAVIRLPLALTNRYVDEVLIPMAAKPSEERETDRDLKEVSVLAIQLLTHNEGWITSQNAVRLAKDWRKEALLVPIKEDKFNLWRSFATGIARCVGKEVSGALESGDEAMVAWNELIGLVKDQVNFFLDKTQTRTLRQKALERINSLYLGSALLFVNFTKAVEAGAFTGNELDIAKPLLEKGIESVTWATALEREIVVFKPQTGMTQAEINNEALRILLRIVDYSSRYLSPGYDVRTWIWERLMLKANNNNELKRFIGLAALEPREELIDWIHVDEVALSILDRNRGVFNIEEIGTFIERLAHQDHPVFYWTNRSRIANVISAEIVRMFNDKGGKMSDFPLLTKVLTPMMDRAREAKWLSGPDVAILTTLMNSHMHIICTAFPKDASKLLHGTITNQLNSGQVWYSLTEQLYQFTDFGWYAMTLGNLQAGKDNPRNATYGVSPATLLIMEAYLHGRLADFDLTPFTANHQMGVETMYGYFFPFHGGSGPESNKALGVEEPVTLEQLDKKWNELMNDFGDYFKPTMQAVKNAIEKPMSPMVVQAYTNHAMNTITRHPKFIVMRPYVFLDFIRLALTAPGSTLSTNTVATNMSTAFTPVRDGTGDEFSYAWSPPLGLALSMAEYLLDEIREEVANEGQREAQLIEQLTAYFLKSWVSSTVETKAGMLMAENEGKEALEARYLALIEKLCEDESGGQSIALQMGDFIPGGYLALKEEDDDTDDEEDEEDEEEESGQYTDAEEDEGEEGDEDEEE</sequence>
<proteinExistence type="predicted"/>
<feature type="region of interest" description="Disordered" evidence="1">
    <location>
        <begin position="2069"/>
        <end position="2113"/>
    </location>
</feature>
<evidence type="ECO:0000313" key="3">
    <source>
        <dbReference type="Proteomes" id="UP000078512"/>
    </source>
</evidence>
<feature type="region of interest" description="Disordered" evidence="1">
    <location>
        <begin position="60"/>
        <end position="80"/>
    </location>
</feature>
<dbReference type="OrthoDB" id="3009231at2759"/>
<accession>A0A197K001</accession>
<dbReference type="Proteomes" id="UP000078512">
    <property type="component" value="Unassembled WGS sequence"/>
</dbReference>